<organism evidence="1 2">
    <name type="scientific">Irpex rosettiformis</name>
    <dbReference type="NCBI Taxonomy" id="378272"/>
    <lineage>
        <taxon>Eukaryota</taxon>
        <taxon>Fungi</taxon>
        <taxon>Dikarya</taxon>
        <taxon>Basidiomycota</taxon>
        <taxon>Agaricomycotina</taxon>
        <taxon>Agaricomycetes</taxon>
        <taxon>Polyporales</taxon>
        <taxon>Irpicaceae</taxon>
        <taxon>Irpex</taxon>
    </lineage>
</organism>
<dbReference type="EMBL" id="MU274918">
    <property type="protein sequence ID" value="KAI0087414.1"/>
    <property type="molecule type" value="Genomic_DNA"/>
</dbReference>
<name>A0ACB8U011_9APHY</name>
<accession>A0ACB8U011</accession>
<reference evidence="1" key="1">
    <citation type="journal article" date="2021" name="Environ. Microbiol.">
        <title>Gene family expansions and transcriptome signatures uncover fungal adaptations to wood decay.</title>
        <authorList>
            <person name="Hage H."/>
            <person name="Miyauchi S."/>
            <person name="Viragh M."/>
            <person name="Drula E."/>
            <person name="Min B."/>
            <person name="Chaduli D."/>
            <person name="Navarro D."/>
            <person name="Favel A."/>
            <person name="Norest M."/>
            <person name="Lesage-Meessen L."/>
            <person name="Balint B."/>
            <person name="Merenyi Z."/>
            <person name="de Eugenio L."/>
            <person name="Morin E."/>
            <person name="Martinez A.T."/>
            <person name="Baldrian P."/>
            <person name="Stursova M."/>
            <person name="Martinez M.J."/>
            <person name="Novotny C."/>
            <person name="Magnuson J.K."/>
            <person name="Spatafora J.W."/>
            <person name="Maurice S."/>
            <person name="Pangilinan J."/>
            <person name="Andreopoulos W."/>
            <person name="LaButti K."/>
            <person name="Hundley H."/>
            <person name="Na H."/>
            <person name="Kuo A."/>
            <person name="Barry K."/>
            <person name="Lipzen A."/>
            <person name="Henrissat B."/>
            <person name="Riley R."/>
            <person name="Ahrendt S."/>
            <person name="Nagy L.G."/>
            <person name="Grigoriev I.V."/>
            <person name="Martin F."/>
            <person name="Rosso M.N."/>
        </authorList>
    </citation>
    <scope>NUCLEOTIDE SEQUENCE</scope>
    <source>
        <strain evidence="1">CBS 384.51</strain>
    </source>
</reference>
<comment type="caution">
    <text evidence="1">The sequence shown here is derived from an EMBL/GenBank/DDBJ whole genome shotgun (WGS) entry which is preliminary data.</text>
</comment>
<keyword evidence="2" id="KW-1185">Reference proteome</keyword>
<gene>
    <name evidence="1" type="ORF">BDY19DRAFT_995100</name>
</gene>
<protein>
    <submittedName>
        <fullName evidence="1">Uncharacterized protein</fullName>
    </submittedName>
</protein>
<dbReference type="Proteomes" id="UP001055072">
    <property type="component" value="Unassembled WGS sequence"/>
</dbReference>
<evidence type="ECO:0000313" key="2">
    <source>
        <dbReference type="Proteomes" id="UP001055072"/>
    </source>
</evidence>
<proteinExistence type="predicted"/>
<evidence type="ECO:0000313" key="1">
    <source>
        <dbReference type="EMBL" id="KAI0087414.1"/>
    </source>
</evidence>
<sequence>MAQPSMPYSHCDYNSRTYSAPTYSHSTHIDDPPKDVGLYDQRFEDPVMKELASQVLLPRKLMSDKKSYPHRLIPYGSRSSYHLLNASLLVVWVALIAVEIVLMERSVSLAPMTTSLLWYYSITGLPSVLNTAFAQGHGIITVMHLSRLFVSALDIRHGRPRTWLEMFWIANQNWFGPVTMLTTGLTMLKMRVRVSGLFTLFSLISIVALVTPIALDRAYPIKTLDVPVSIPFMPSVLSPSRLLGIDAYAQLAAGRGSWTTNRNTVDMFNSTT</sequence>